<evidence type="ECO:0000313" key="3">
    <source>
        <dbReference type="Proteomes" id="UP000192356"/>
    </source>
</evidence>
<sequence>MSEMTKVRESTPNNFICIKETKKLFIVKLLTFVISIIIDMSFESNFNRFVREQYKIFSFDEFDSLTSGVYGSLFCAMIHGTVVHYSRLG</sequence>
<dbReference type="EMBL" id="LVKB01000374">
    <property type="protein sequence ID" value="ORD95350.1"/>
    <property type="molecule type" value="Genomic_DNA"/>
</dbReference>
<keyword evidence="3" id="KW-1185">Reference proteome</keyword>
<feature type="transmembrane region" description="Helical" evidence="1">
    <location>
        <begin position="62"/>
        <end position="85"/>
    </location>
</feature>
<evidence type="ECO:0000313" key="2">
    <source>
        <dbReference type="EMBL" id="ORD95350.1"/>
    </source>
</evidence>
<dbReference type="AlphaFoldDB" id="A0A1X0Q6I8"/>
<keyword evidence="1" id="KW-1133">Transmembrane helix</keyword>
<keyword evidence="1" id="KW-0812">Transmembrane</keyword>
<name>A0A1X0Q6I8_9MICR</name>
<feature type="transmembrane region" description="Helical" evidence="1">
    <location>
        <begin position="24"/>
        <end position="42"/>
    </location>
</feature>
<protein>
    <submittedName>
        <fullName evidence="2">Uncharacterized protein</fullName>
    </submittedName>
</protein>
<dbReference type="Proteomes" id="UP000192356">
    <property type="component" value="Unassembled WGS sequence"/>
</dbReference>
<comment type="caution">
    <text evidence="2">The sequence shown here is derived from an EMBL/GenBank/DDBJ whole genome shotgun (WGS) entry which is preliminary data.</text>
</comment>
<gene>
    <name evidence="2" type="ORF">HERIO_2561</name>
</gene>
<organism evidence="2 3">
    <name type="scientific">Hepatospora eriocheir</name>
    <dbReference type="NCBI Taxonomy" id="1081669"/>
    <lineage>
        <taxon>Eukaryota</taxon>
        <taxon>Fungi</taxon>
        <taxon>Fungi incertae sedis</taxon>
        <taxon>Microsporidia</taxon>
        <taxon>Hepatosporidae</taxon>
        <taxon>Hepatospora</taxon>
    </lineage>
</organism>
<keyword evidence="1" id="KW-0472">Membrane</keyword>
<reference evidence="2 3" key="1">
    <citation type="journal article" date="2017" name="Environ. Microbiol.">
        <title>Decay of the glycolytic pathway and adaptation to intranuclear parasitism within Enterocytozoonidae microsporidia.</title>
        <authorList>
            <person name="Wiredu Boakye D."/>
            <person name="Jaroenlak P."/>
            <person name="Prachumwat A."/>
            <person name="Williams T.A."/>
            <person name="Bateman K.S."/>
            <person name="Itsathitphaisarn O."/>
            <person name="Sritunyalucksana K."/>
            <person name="Paszkiewicz K.H."/>
            <person name="Moore K.A."/>
            <person name="Stentiford G.D."/>
            <person name="Williams B.A."/>
        </authorList>
    </citation>
    <scope>NUCLEOTIDE SEQUENCE [LARGE SCALE GENOMIC DNA]</scope>
    <source>
        <strain evidence="2 3">GB1</strain>
    </source>
</reference>
<proteinExistence type="predicted"/>
<dbReference type="VEuPathDB" id="MicrosporidiaDB:HERIO_2561"/>
<accession>A0A1X0Q6I8</accession>
<evidence type="ECO:0000256" key="1">
    <source>
        <dbReference type="SAM" id="Phobius"/>
    </source>
</evidence>